<gene>
    <name evidence="3" type="ORF">G0U57_000891</name>
</gene>
<accession>A0A8T1SRL6</accession>
<sequence>PLHVSPAGWMCRGGGAEPAWPWLSGDAQQGSDDLRLRFAMDGMTCFMVALVTLVFWCPGQPGCIARRPALRTGLPVLLPLLLSVPAFLGSPMADGLSLEQQNLSLVSVGSKLHQSAVSTMTHTALTQSTVESQENNFLNVVLSSLTTPFDMTLFDQERISRSSEGRTMPVGDVTVTSNEALLSDDGLMSSFPNEQWTPSLKSVTVEYHSDNSVEPPRETLETVLLTPSLSVLLLPYDEMKTAQQMTTRAASGHSRAFTQLKPFAPDVIISTTSRDLLLYPTNTNIYLSSTTSEVVVGLVENVDGSYASSSDSSLFLPFDTTSEGSSVLMRQLNENSQVTPDALAKNTDQYTEAYPDVNNDATETLDLRTYSVASISRAAPVLVTSMEPILFSVSLPYVSFPVHSAAGSTDSDTFVTDDLFTHVFSHKSSSTTPNLPGNLEIPSQVELFNEFISPVPFTRPYASCSYCDFASVPLEQVFSAGHTEHDVGSGDYIETLSFTASEEKGITPLTTVVTDLYELEESTPEIFDTIFPSRPVVSFSSRLLEVSESNLFFPNSVDIGLNIMSTTTFPSYRQPSEGISLDITSVQFSFPITETVTLTSGVRAIPSSITSVLLESVFTTSENVPSVTIKHTGLLESPEFMPSESVLLLDKTPASVSTDKSSVNISDFSSNLLSTPFLSEPSSWSSLSSAVSTFYSRMPSDLSTLLPQVFPTLLGTSVVFDDSSGWDSTEFPATDSTSIEVSHLSPWQTSYLYSNTFSVPNTHNPEVISSSFYSYSSMLLEGTSVLPVDSEVSFTSIFTEATSQLESSLFSLESAVPTLVLSISDSESILTSNILVDETHLTSWFTTFQTTPVLSVSLSLLSTVTASDEDTGATANHTLLLTSLSKATASTVHFTTNPHTLLLHPDVNSITASPTESISVVASFVPTQLPPSINTSTEFDTHTKTSVTEVTNRTSATTATATTISSIVGHHTTTESNSSTSSSPSTAVVPTTPSEAIIITSAMTTTRQPYVCDITVPDTYLIMAVLARRAVLENVSDSIKEVLRVQFRRSVELEVYKISPKFSFLVTSGPFVYTAIAVINVLLNSSLLRGQAPVILSLQPSFTMPDPRFQVHTVLQFVPRNVDTGFCNFSQRIEKGLTMAFMEVRKHHQDIYNFTVQILNITLSKPRVAFRQGPVNIVFAIQDTYGFLNGSEISELLRNLSVVEFSFYLGFPVQQIAEPFHYPQLNVSQLMKSSWVRTVLLGVVDQRIQEEVFQAGMERKLAQLLNEALTGGRIWKRATFAGNNVVQIVNVSRLVGADNPAELIYFVEDQTGERLSAVKSSDLINRVDIQRAAIILGYRIQGAVAQPVDKVKESSSESQNNNLWIIVGVAVPVAVVLIIIIILYWKLCRTDKLEFQPDTMSNIQQRQKLQAPSVKGFDFAKQHLGQHNKDDILIIHEPAPLPGPIKDTTPSENGDVPSPKSKTTSKPSKNVRHRGRVSPSDADSTASEQSSGRETGEETARPPTTANEGKPRRAPRSGANRVGPPQTSSGNEQHSSASIFEHVDRMSRSSDASRRVPSKIQLIAMQPIAAPPAQNPALSDRVAESNKINKEIQTALRHKSEIEHHRNKIRLRAKRKGHYEFPVVDDVIVVDAKEQHRIYRKAQMQIDKILDPGGNVPTVFIEPRKSSRAKRSPKQRRRHQINGSPIDAEKDRLITTDSDGTYKRPPGVNNSAYISDPDLPAEPQTPSSLDLGKYPGLPPHPASQYNPPQPSIEEARQTMHSLLDDAFALVAPSSQAASSTAITSPGVSAGQPVNNTPARAGRGTTCPQWGSPYGPAQAVNNPFSRYVEFGMTPPTAPGLLQRQSFGPGFLQPAELMHPDQQQSDVQYASRGLFPEEMPSVARPRPVGSTAGSQIQHLTQVGIASRIGAQQVEIPSVRAGHGQPGGPGWPQYRGEDEYARRDATHLHGHQEYSSSPVFQMQRTSARQPSAPPAHLPHSSLQGQGLCYTTSSNEDLQTGHSSASLIKAIREELLRLSQKQTPVQNFHS</sequence>
<dbReference type="Proteomes" id="UP000765507">
    <property type="component" value="Unassembled WGS sequence"/>
</dbReference>
<dbReference type="PANTHER" id="PTHR21590">
    <property type="entry name" value="SEA DOMAIN-CONTAINING PROTEIN"/>
    <property type="match status" value="1"/>
</dbReference>
<protein>
    <recommendedName>
        <fullName evidence="5">KIAA1549</fullName>
    </recommendedName>
</protein>
<feature type="region of interest" description="Disordered" evidence="1">
    <location>
        <begin position="1949"/>
        <end position="1982"/>
    </location>
</feature>
<keyword evidence="2" id="KW-0472">Membrane</keyword>
<keyword evidence="2" id="KW-0812">Transmembrane</keyword>
<dbReference type="PANTHER" id="PTHR21590:SF4">
    <property type="entry name" value="UPF0606 PROTEIN KIAA1549"/>
    <property type="match status" value="1"/>
</dbReference>
<comment type="caution">
    <text evidence="3">The sequence shown here is derived from an EMBL/GenBank/DDBJ whole genome shotgun (WGS) entry which is preliminary data.</text>
</comment>
<feature type="compositionally biased region" description="Polar residues" evidence="1">
    <location>
        <begin position="1481"/>
        <end position="1493"/>
    </location>
</feature>
<feature type="non-terminal residue" evidence="3">
    <location>
        <position position="1"/>
    </location>
</feature>
<feature type="compositionally biased region" description="Low complexity" evidence="1">
    <location>
        <begin position="1457"/>
        <end position="1468"/>
    </location>
</feature>
<dbReference type="EMBL" id="JAHGAV010000110">
    <property type="protein sequence ID" value="KAG6931826.1"/>
    <property type="molecule type" value="Genomic_DNA"/>
</dbReference>
<proteinExistence type="predicted"/>
<evidence type="ECO:0000256" key="2">
    <source>
        <dbReference type="SAM" id="Phobius"/>
    </source>
</evidence>
<organism evidence="3 4">
    <name type="scientific">Chelydra serpentina</name>
    <name type="common">Snapping turtle</name>
    <name type="synonym">Testudo serpentina</name>
    <dbReference type="NCBI Taxonomy" id="8475"/>
    <lineage>
        <taxon>Eukaryota</taxon>
        <taxon>Metazoa</taxon>
        <taxon>Chordata</taxon>
        <taxon>Craniata</taxon>
        <taxon>Vertebrata</taxon>
        <taxon>Euteleostomi</taxon>
        <taxon>Archelosauria</taxon>
        <taxon>Testudinata</taxon>
        <taxon>Testudines</taxon>
        <taxon>Cryptodira</taxon>
        <taxon>Durocryptodira</taxon>
        <taxon>Americhelydia</taxon>
        <taxon>Chelydroidea</taxon>
        <taxon>Chelydridae</taxon>
        <taxon>Chelydra</taxon>
    </lineage>
</organism>
<name>A0A8T1SRL6_CHESE</name>
<evidence type="ECO:0000313" key="4">
    <source>
        <dbReference type="Proteomes" id="UP000765507"/>
    </source>
</evidence>
<reference evidence="3 4" key="1">
    <citation type="journal article" date="2020" name="G3 (Bethesda)">
        <title>Draft Genome of the Common Snapping Turtle, Chelydra serpentina, a Model for Phenotypic Plasticity in Reptiles.</title>
        <authorList>
            <person name="Das D."/>
            <person name="Singh S.K."/>
            <person name="Bierstedt J."/>
            <person name="Erickson A."/>
            <person name="Galli G.L.J."/>
            <person name="Crossley D.A. 2nd"/>
            <person name="Rhen T."/>
        </authorList>
    </citation>
    <scope>NUCLEOTIDE SEQUENCE [LARGE SCALE GENOMIC DNA]</scope>
    <source>
        <strain evidence="3">KW</strain>
    </source>
</reference>
<dbReference type="InterPro" id="IPR024606">
    <property type="entry name" value="KIAA1549"/>
</dbReference>
<evidence type="ECO:0000313" key="3">
    <source>
        <dbReference type="EMBL" id="KAG6931826.1"/>
    </source>
</evidence>
<feature type="compositionally biased region" description="Polar residues" evidence="1">
    <location>
        <begin position="1950"/>
        <end position="1966"/>
    </location>
</feature>
<feature type="region of interest" description="Disordered" evidence="1">
    <location>
        <begin position="1437"/>
        <end position="1537"/>
    </location>
</feature>
<feature type="region of interest" description="Disordered" evidence="1">
    <location>
        <begin position="1651"/>
        <end position="1750"/>
    </location>
</feature>
<feature type="compositionally biased region" description="Basic residues" evidence="1">
    <location>
        <begin position="1666"/>
        <end position="1680"/>
    </location>
</feature>
<feature type="transmembrane region" description="Helical" evidence="2">
    <location>
        <begin position="1363"/>
        <end position="1385"/>
    </location>
</feature>
<feature type="transmembrane region" description="Helical" evidence="2">
    <location>
        <begin position="1062"/>
        <end position="1083"/>
    </location>
</feature>
<dbReference type="OrthoDB" id="10064192at2759"/>
<evidence type="ECO:0008006" key="5">
    <source>
        <dbReference type="Google" id="ProtNLM"/>
    </source>
</evidence>
<feature type="compositionally biased region" description="Polar residues" evidence="1">
    <location>
        <begin position="1525"/>
        <end position="1537"/>
    </location>
</feature>
<keyword evidence="2" id="KW-1133">Transmembrane helix</keyword>
<dbReference type="Pfam" id="PF12877">
    <property type="entry name" value="KIAA1549"/>
    <property type="match status" value="1"/>
</dbReference>
<keyword evidence="4" id="KW-1185">Reference proteome</keyword>
<evidence type="ECO:0000256" key="1">
    <source>
        <dbReference type="SAM" id="MobiDB-lite"/>
    </source>
</evidence>